<organism evidence="8 9">
    <name type="scientific">Candidatus Alectryocaccomicrobium excrementavium</name>
    <dbReference type="NCBI Taxonomy" id="2840668"/>
    <lineage>
        <taxon>Bacteria</taxon>
        <taxon>Bacillati</taxon>
        <taxon>Bacillota</taxon>
        <taxon>Clostridia</taxon>
        <taxon>Candidatus Alectryocaccomicrobium</taxon>
    </lineage>
</organism>
<evidence type="ECO:0000256" key="2">
    <source>
        <dbReference type="ARBA" id="ARBA00022723"/>
    </source>
</evidence>
<keyword evidence="3" id="KW-0560">Oxidoreductase</keyword>
<dbReference type="EMBL" id="DVJN01000140">
    <property type="protein sequence ID" value="HIS92767.1"/>
    <property type="molecule type" value="Genomic_DNA"/>
</dbReference>
<reference evidence="8" key="2">
    <citation type="journal article" date="2021" name="PeerJ">
        <title>Extensive microbial diversity within the chicken gut microbiome revealed by metagenomics and culture.</title>
        <authorList>
            <person name="Gilroy R."/>
            <person name="Ravi A."/>
            <person name="Getino M."/>
            <person name="Pursley I."/>
            <person name="Horton D.L."/>
            <person name="Alikhan N.F."/>
            <person name="Baker D."/>
            <person name="Gharbi K."/>
            <person name="Hall N."/>
            <person name="Watson M."/>
            <person name="Adriaenssens E.M."/>
            <person name="Foster-Nyarko E."/>
            <person name="Jarju S."/>
            <person name="Secka A."/>
            <person name="Antonio M."/>
            <person name="Oren A."/>
            <person name="Chaudhuri R.R."/>
            <person name="La Ragione R."/>
            <person name="Hildebrand F."/>
            <person name="Pallen M.J."/>
        </authorList>
    </citation>
    <scope>NUCLEOTIDE SEQUENCE</scope>
    <source>
        <strain evidence="8">13766</strain>
    </source>
</reference>
<dbReference type="GO" id="GO:0046872">
    <property type="term" value="F:metal ion binding"/>
    <property type="evidence" value="ECO:0007669"/>
    <property type="project" value="UniProtKB-KW"/>
</dbReference>
<evidence type="ECO:0000313" key="9">
    <source>
        <dbReference type="Proteomes" id="UP000824140"/>
    </source>
</evidence>
<evidence type="ECO:0000256" key="4">
    <source>
        <dbReference type="ARBA" id="ARBA00023004"/>
    </source>
</evidence>
<evidence type="ECO:0000256" key="7">
    <source>
        <dbReference type="SAM" id="Phobius"/>
    </source>
</evidence>
<keyword evidence="2" id="KW-0479">Metal-binding</keyword>
<feature type="transmembrane region" description="Helical" evidence="7">
    <location>
        <begin position="15"/>
        <end position="34"/>
    </location>
</feature>
<dbReference type="Gene3D" id="3.50.50.60">
    <property type="entry name" value="FAD/NAD(P)-binding domain"/>
    <property type="match status" value="1"/>
</dbReference>
<evidence type="ECO:0000313" key="8">
    <source>
        <dbReference type="EMBL" id="HIS92767.1"/>
    </source>
</evidence>
<dbReference type="InterPro" id="IPR039650">
    <property type="entry name" value="HdrA-like"/>
</dbReference>
<keyword evidence="1" id="KW-0004">4Fe-4S</keyword>
<dbReference type="InterPro" id="IPR036188">
    <property type="entry name" value="FAD/NAD-bd_sf"/>
</dbReference>
<evidence type="ECO:0000256" key="5">
    <source>
        <dbReference type="ARBA" id="ARBA00023014"/>
    </source>
</evidence>
<dbReference type="Proteomes" id="UP000824140">
    <property type="component" value="Unassembled WGS sequence"/>
</dbReference>
<comment type="caution">
    <text evidence="8">The sequence shown here is derived from an EMBL/GenBank/DDBJ whole genome shotgun (WGS) entry which is preliminary data.</text>
</comment>
<dbReference type="Pfam" id="PF12831">
    <property type="entry name" value="FAD_oxidored"/>
    <property type="match status" value="2"/>
</dbReference>
<dbReference type="PRINTS" id="PR00419">
    <property type="entry name" value="ADXRDTASE"/>
</dbReference>
<protein>
    <submittedName>
        <fullName evidence="8">FAD-dependent oxidoreductase</fullName>
    </submittedName>
</protein>
<name>A0A9D1G0H8_9FIRM</name>
<dbReference type="GO" id="GO:0016491">
    <property type="term" value="F:oxidoreductase activity"/>
    <property type="evidence" value="ECO:0007669"/>
    <property type="project" value="UniProtKB-KW"/>
</dbReference>
<evidence type="ECO:0000256" key="3">
    <source>
        <dbReference type="ARBA" id="ARBA00023002"/>
    </source>
</evidence>
<sequence>MGYIVETREIPVKEAYDVVVAGAGVAGLAAALAARRAGKRVLVLEKSTMLGGLATLGQINYFVPMCNGRGRQITKGMVDEFIALATRYGYDVTPESWKRGEPGPTADGSLPRRYDVHYSACMFALALTEMVQEEDIHLSFDTLASEPVMKGQHCEGLIVENKSGRQFYPAGMVVDCTGDADILFRAGVPTVQGYNYFTYSAYGIDLAHCKEAAESGRIERAIFNMPGGTANLFGKNQPEGKPLYTGTSGEDVNQYLFDNQLTLLNRLKKDDRHTRQVISLPGMCQYRTTRRIDGNYTLKVSDVYRHFEDSITAVNDFEHRNFLYEIPYRTLVRKGYDNLITAGRSASGEGYAWDIVRVIPPAILTGQAAGCAAAQALSDGVGIDGIDVPKLQNTLARQNVLLHFDDSWRPPENEPEVKEGPSNHI</sequence>
<keyword evidence="5" id="KW-0411">Iron-sulfur</keyword>
<gene>
    <name evidence="8" type="ORF">IAA84_07080</name>
</gene>
<keyword evidence="7" id="KW-0472">Membrane</keyword>
<evidence type="ECO:0000256" key="6">
    <source>
        <dbReference type="SAM" id="MobiDB-lite"/>
    </source>
</evidence>
<dbReference type="PANTHER" id="PTHR43498">
    <property type="entry name" value="FERREDOXIN:COB-COM HETERODISULFIDE REDUCTASE SUBUNIT A"/>
    <property type="match status" value="1"/>
</dbReference>
<dbReference type="PANTHER" id="PTHR43498:SF1">
    <property type="entry name" value="COB--COM HETERODISULFIDE REDUCTASE IRON-SULFUR SUBUNIT A"/>
    <property type="match status" value="1"/>
</dbReference>
<reference evidence="8" key="1">
    <citation type="submission" date="2020-10" db="EMBL/GenBank/DDBJ databases">
        <authorList>
            <person name="Gilroy R."/>
        </authorList>
    </citation>
    <scope>NUCLEOTIDE SEQUENCE</scope>
    <source>
        <strain evidence="8">13766</strain>
    </source>
</reference>
<accession>A0A9D1G0H8</accession>
<feature type="region of interest" description="Disordered" evidence="6">
    <location>
        <begin position="406"/>
        <end position="425"/>
    </location>
</feature>
<keyword evidence="7" id="KW-0812">Transmembrane</keyword>
<dbReference type="GO" id="GO:0051539">
    <property type="term" value="F:4 iron, 4 sulfur cluster binding"/>
    <property type="evidence" value="ECO:0007669"/>
    <property type="project" value="UniProtKB-KW"/>
</dbReference>
<proteinExistence type="predicted"/>
<keyword evidence="4" id="KW-0408">Iron</keyword>
<dbReference type="AlphaFoldDB" id="A0A9D1G0H8"/>
<evidence type="ECO:0000256" key="1">
    <source>
        <dbReference type="ARBA" id="ARBA00022485"/>
    </source>
</evidence>
<keyword evidence="7" id="KW-1133">Transmembrane helix</keyword>
<dbReference type="SUPFAM" id="SSF51905">
    <property type="entry name" value="FAD/NAD(P)-binding domain"/>
    <property type="match status" value="1"/>
</dbReference>